<gene>
    <name evidence="2" type="ORF">C7419_103353</name>
</gene>
<feature type="compositionally biased region" description="Polar residues" evidence="1">
    <location>
        <begin position="151"/>
        <end position="163"/>
    </location>
</feature>
<evidence type="ECO:0000256" key="1">
    <source>
        <dbReference type="SAM" id="MobiDB-lite"/>
    </source>
</evidence>
<comment type="caution">
    <text evidence="2">The sequence shown here is derived from an EMBL/GenBank/DDBJ whole genome shotgun (WGS) entry which is preliminary data.</text>
</comment>
<dbReference type="EMBL" id="QGGT01000003">
    <property type="protein sequence ID" value="PWK34034.1"/>
    <property type="molecule type" value="Genomic_DNA"/>
</dbReference>
<protein>
    <recommendedName>
        <fullName evidence="4">DUF2383 domain-containing protein</fullName>
    </recommendedName>
</protein>
<accession>A0A316F9X3</accession>
<feature type="region of interest" description="Disordered" evidence="1">
    <location>
        <begin position="147"/>
        <end position="169"/>
    </location>
</feature>
<sequence>MEALSPSLSRLSRHAQACAEALSAAAAAASDPQARAVLAHRANMQRCAAGELATRACAYRDDAAAEPSPTDANSARRRDVALTPPSDNGELARLRHAAQQVARAAAAYGSVLRDPLPDPELRLLLAHYYRGATELQRLLDSRVADFKPARQSASGVRRNNSPSPELRHR</sequence>
<keyword evidence="3" id="KW-1185">Reference proteome</keyword>
<organism evidence="2 3">
    <name type="scientific">Cupriavidus plantarum</name>
    <dbReference type="NCBI Taxonomy" id="942865"/>
    <lineage>
        <taxon>Bacteria</taxon>
        <taxon>Pseudomonadati</taxon>
        <taxon>Pseudomonadota</taxon>
        <taxon>Betaproteobacteria</taxon>
        <taxon>Burkholderiales</taxon>
        <taxon>Burkholderiaceae</taxon>
        <taxon>Cupriavidus</taxon>
    </lineage>
</organism>
<dbReference type="RefSeq" id="WP_109584102.1">
    <property type="nucleotide sequence ID" value="NZ_QGGT01000003.1"/>
</dbReference>
<dbReference type="AlphaFoldDB" id="A0A316F9X3"/>
<feature type="region of interest" description="Disordered" evidence="1">
    <location>
        <begin position="64"/>
        <end position="89"/>
    </location>
</feature>
<dbReference type="Proteomes" id="UP000245754">
    <property type="component" value="Unassembled WGS sequence"/>
</dbReference>
<evidence type="ECO:0000313" key="2">
    <source>
        <dbReference type="EMBL" id="PWK34034.1"/>
    </source>
</evidence>
<name>A0A316F9X3_9BURK</name>
<proteinExistence type="predicted"/>
<reference evidence="2 3" key="1">
    <citation type="submission" date="2018-05" db="EMBL/GenBank/DDBJ databases">
        <title>Genomic Encyclopedia of Type Strains, Phase IV (KMG-V): Genome sequencing to study the core and pangenomes of soil and plant-associated prokaryotes.</title>
        <authorList>
            <person name="Whitman W."/>
        </authorList>
    </citation>
    <scope>NUCLEOTIDE SEQUENCE [LARGE SCALE GENOMIC DNA]</scope>
    <source>
        <strain evidence="2 3">SLV-132</strain>
    </source>
</reference>
<evidence type="ECO:0000313" key="3">
    <source>
        <dbReference type="Proteomes" id="UP000245754"/>
    </source>
</evidence>
<evidence type="ECO:0008006" key="4">
    <source>
        <dbReference type="Google" id="ProtNLM"/>
    </source>
</evidence>